<evidence type="ECO:0000256" key="6">
    <source>
        <dbReference type="ARBA" id="ARBA00022642"/>
    </source>
</evidence>
<dbReference type="InterPro" id="IPR041619">
    <property type="entry name" value="NAPRTase_C"/>
</dbReference>
<evidence type="ECO:0000256" key="5">
    <source>
        <dbReference type="ARBA" id="ARBA00022598"/>
    </source>
</evidence>
<dbReference type="NCBIfam" id="NF009131">
    <property type="entry name" value="PRK12484.1"/>
    <property type="match status" value="1"/>
</dbReference>
<dbReference type="EC" id="6.3.4.21" evidence="3 9"/>
<feature type="domain" description="Nicotinate phosphoribosyltransferase C-terminal" evidence="12">
    <location>
        <begin position="387"/>
        <end position="444"/>
    </location>
</feature>
<dbReference type="InterPro" id="IPR006405">
    <property type="entry name" value="Nic_PRibTrfase_pncB"/>
</dbReference>
<evidence type="ECO:0000256" key="2">
    <source>
        <dbReference type="ARBA" id="ARBA00010897"/>
    </source>
</evidence>
<evidence type="ECO:0000256" key="8">
    <source>
        <dbReference type="ARBA" id="ARBA00048668"/>
    </source>
</evidence>
<evidence type="ECO:0000313" key="14">
    <source>
        <dbReference type="Proteomes" id="UP001239019"/>
    </source>
</evidence>
<feature type="domain" description="Nicotinate/nicotinamide phosphoribosyltransferase" evidence="10">
    <location>
        <begin position="159"/>
        <end position="339"/>
    </location>
</feature>
<dbReference type="EMBL" id="JAVDDT010000001">
    <property type="protein sequence ID" value="MDQ2068705.1"/>
    <property type="molecule type" value="Genomic_DNA"/>
</dbReference>
<sequence length="458" mass="50599">MPEPALSPHRPASALLTDLYELSMATVYDAEAMEEEAVFELFFRELPAHRNFVLTAGQDECIRFLSGFHFHEGEIDWLRSLDRFPEHFLRRLASLRFTGDVYALPEGSVAFPMEPAIQVRAPLIEAQLVETFLLNRIHSQSVLASKAARIVLAADGRPVMDFGARKAHGSDGALALARCSYIAGAAGTSNLEAGMRYGIPVMGTMAHSYVQAFEDEERAFERFCRQWPETTLLVDTWDTLRGVERVIALIQAHPGPGKLPVSAIRLDSGDLGKLAWQAREKLDAAGLEDIRILASSSLNEYRIAELLREGAPIDGFGVGTEWAVSPDAADIDFAYKLSEFAGEPRMKASRDKATWPGAKQVWRSWHRGSMQGDRVCAADEAPIKGSEALLKPVIEGGERLAGALGTLEETREHARKQLAALPEALRQPEQAASPYSVSISKQLEADKEAMLRRYLDER</sequence>
<dbReference type="Pfam" id="PF17767">
    <property type="entry name" value="NAPRTase_N"/>
    <property type="match status" value="1"/>
</dbReference>
<evidence type="ECO:0000259" key="12">
    <source>
        <dbReference type="Pfam" id="PF17956"/>
    </source>
</evidence>
<dbReference type="NCBIfam" id="NF006696">
    <property type="entry name" value="PRK09243.1-3"/>
    <property type="match status" value="1"/>
</dbReference>
<dbReference type="PANTHER" id="PTHR11098">
    <property type="entry name" value="NICOTINATE PHOSPHORIBOSYLTRANSFERASE"/>
    <property type="match status" value="1"/>
</dbReference>
<dbReference type="InterPro" id="IPR040727">
    <property type="entry name" value="NAPRTase_N"/>
</dbReference>
<comment type="caution">
    <text evidence="13">The sequence shown here is derived from an EMBL/GenBank/DDBJ whole genome shotgun (WGS) entry which is preliminary data.</text>
</comment>
<dbReference type="Proteomes" id="UP001239019">
    <property type="component" value="Unassembled WGS sequence"/>
</dbReference>
<evidence type="ECO:0000259" key="11">
    <source>
        <dbReference type="Pfam" id="PF17767"/>
    </source>
</evidence>
<reference evidence="13 14" key="1">
    <citation type="submission" date="2023-08" db="EMBL/GenBank/DDBJ databases">
        <title>Whole-genome sequencing of halo(alkali)philic microorganisms from hypersaline lakes.</title>
        <authorList>
            <person name="Sorokin D.Y."/>
            <person name="Abbas B."/>
            <person name="Merkel A.Y."/>
        </authorList>
    </citation>
    <scope>NUCLEOTIDE SEQUENCE [LARGE SCALE GENOMIC DNA]</scope>
    <source>
        <strain evidence="13 14">AB-CW4</strain>
    </source>
</reference>
<dbReference type="CDD" id="cd01570">
    <property type="entry name" value="NAPRTase_A"/>
    <property type="match status" value="1"/>
</dbReference>
<keyword evidence="6 9" id="KW-0662">Pyridine nucleotide biosynthesis</keyword>
<keyword evidence="13" id="KW-0328">Glycosyltransferase</keyword>
<dbReference type="InterPro" id="IPR036068">
    <property type="entry name" value="Nicotinate_pribotase-like_C"/>
</dbReference>
<name>A0ABU0W3U9_9GAMM</name>
<evidence type="ECO:0000256" key="7">
    <source>
        <dbReference type="ARBA" id="ARBA00022679"/>
    </source>
</evidence>
<dbReference type="InterPro" id="IPR041525">
    <property type="entry name" value="N/Namide_PRibTrfase"/>
</dbReference>
<evidence type="ECO:0000313" key="13">
    <source>
        <dbReference type="EMBL" id="MDQ2068705.1"/>
    </source>
</evidence>
<dbReference type="NCBIfam" id="TIGR01513">
    <property type="entry name" value="NAPRTase_put"/>
    <property type="match status" value="1"/>
</dbReference>
<keyword evidence="4" id="KW-0597">Phosphoprotein</keyword>
<keyword evidence="5 9" id="KW-0436">Ligase</keyword>
<organism evidence="13 14">
    <name type="scientific">Natronospira bacteriovora</name>
    <dbReference type="NCBI Taxonomy" id="3069753"/>
    <lineage>
        <taxon>Bacteria</taxon>
        <taxon>Pseudomonadati</taxon>
        <taxon>Pseudomonadota</taxon>
        <taxon>Gammaproteobacteria</taxon>
        <taxon>Natronospirales</taxon>
        <taxon>Natronospiraceae</taxon>
        <taxon>Natronospira</taxon>
    </lineage>
</organism>
<keyword evidence="14" id="KW-1185">Reference proteome</keyword>
<comment type="catalytic activity">
    <reaction evidence="8 9">
        <text>5-phospho-alpha-D-ribose 1-diphosphate + nicotinate + ATP + H2O = nicotinate beta-D-ribonucleotide + ADP + phosphate + diphosphate</text>
        <dbReference type="Rhea" id="RHEA:36163"/>
        <dbReference type="ChEBI" id="CHEBI:15377"/>
        <dbReference type="ChEBI" id="CHEBI:30616"/>
        <dbReference type="ChEBI" id="CHEBI:32544"/>
        <dbReference type="ChEBI" id="CHEBI:33019"/>
        <dbReference type="ChEBI" id="CHEBI:43474"/>
        <dbReference type="ChEBI" id="CHEBI:57502"/>
        <dbReference type="ChEBI" id="CHEBI:58017"/>
        <dbReference type="ChEBI" id="CHEBI:456216"/>
        <dbReference type="EC" id="6.3.4.21"/>
    </reaction>
</comment>
<proteinExistence type="inferred from homology"/>
<comment type="function">
    <text evidence="9">Catalyzes the first step in the biosynthesis of NAD from nicotinic acid, the ATP-dependent synthesis of beta-nicotinate D-ribonucleotide from nicotinate and 5-phospho-D-ribose 1-phosphate.</text>
</comment>
<dbReference type="Pfam" id="PF04095">
    <property type="entry name" value="NAPRTase"/>
    <property type="match status" value="1"/>
</dbReference>
<comment type="similarity">
    <text evidence="2 9">Belongs to the NAPRTase family.</text>
</comment>
<evidence type="ECO:0000256" key="1">
    <source>
        <dbReference type="ARBA" id="ARBA00004952"/>
    </source>
</evidence>
<protein>
    <recommendedName>
        <fullName evidence="3 9">Nicotinate phosphoribosyltransferase</fullName>
        <ecNumber evidence="3 9">6.3.4.21</ecNumber>
    </recommendedName>
</protein>
<dbReference type="SUPFAM" id="SSF54675">
    <property type="entry name" value="Nicotinate/Quinolinate PRTase N-terminal domain-like"/>
    <property type="match status" value="1"/>
</dbReference>
<dbReference type="Gene3D" id="3.20.140.10">
    <property type="entry name" value="nicotinate phosphoribosyltransferase"/>
    <property type="match status" value="1"/>
</dbReference>
<dbReference type="GO" id="GO:0004516">
    <property type="term" value="F:nicotinate phosphoribosyltransferase activity"/>
    <property type="evidence" value="ECO:0007669"/>
    <property type="project" value="UniProtKB-EC"/>
</dbReference>
<dbReference type="InterPro" id="IPR013785">
    <property type="entry name" value="Aldolase_TIM"/>
</dbReference>
<dbReference type="InterPro" id="IPR007229">
    <property type="entry name" value="Nic_PRibTrfase-Fam"/>
</dbReference>
<evidence type="ECO:0000256" key="3">
    <source>
        <dbReference type="ARBA" id="ARBA00013236"/>
    </source>
</evidence>
<evidence type="ECO:0000259" key="10">
    <source>
        <dbReference type="Pfam" id="PF04095"/>
    </source>
</evidence>
<dbReference type="Pfam" id="PF17956">
    <property type="entry name" value="NAPRTase_C"/>
    <property type="match status" value="1"/>
</dbReference>
<gene>
    <name evidence="13" type="ORF">RBH19_02305</name>
</gene>
<evidence type="ECO:0000256" key="4">
    <source>
        <dbReference type="ARBA" id="ARBA00022553"/>
    </source>
</evidence>
<comment type="pathway">
    <text evidence="1 9">Cofactor biosynthesis; NAD(+) biosynthesis; nicotinate D-ribonucleotide from nicotinate: step 1/1.</text>
</comment>
<feature type="domain" description="Nicotinate phosphoribosyltransferase N-terminal" evidence="11">
    <location>
        <begin position="15"/>
        <end position="137"/>
    </location>
</feature>
<dbReference type="Gene3D" id="3.20.20.70">
    <property type="entry name" value="Aldolase class I"/>
    <property type="match status" value="1"/>
</dbReference>
<dbReference type="PANTHER" id="PTHR11098:SF1">
    <property type="entry name" value="NICOTINATE PHOSPHORIBOSYLTRANSFERASE"/>
    <property type="match status" value="1"/>
</dbReference>
<dbReference type="SUPFAM" id="SSF51690">
    <property type="entry name" value="Nicotinate/Quinolinate PRTase C-terminal domain-like"/>
    <property type="match status" value="1"/>
</dbReference>
<accession>A0ABU0W3U9</accession>
<dbReference type="PIRSF" id="PIRSF000484">
    <property type="entry name" value="NAPRT"/>
    <property type="match status" value="1"/>
</dbReference>
<dbReference type="GO" id="GO:0016757">
    <property type="term" value="F:glycosyltransferase activity"/>
    <property type="evidence" value="ECO:0007669"/>
    <property type="project" value="UniProtKB-KW"/>
</dbReference>
<dbReference type="RefSeq" id="WP_306727184.1">
    <property type="nucleotide sequence ID" value="NZ_JAVDDT010000001.1"/>
</dbReference>
<evidence type="ECO:0000256" key="9">
    <source>
        <dbReference type="RuleBase" id="RU365100"/>
    </source>
</evidence>
<comment type="PTM">
    <text evidence="9">Transiently phosphorylated on a His residue during the reaction cycle. Phosphorylation strongly increases the affinity for substrates and increases the rate of nicotinate D-ribonucleotide production. Dephosphorylation regenerates the low-affinity form of the enzyme, leading to product release.</text>
</comment>
<keyword evidence="7 9" id="KW-0808">Transferase</keyword>